<dbReference type="GO" id="GO:0006516">
    <property type="term" value="P:glycoprotein catabolic process"/>
    <property type="evidence" value="ECO:0007669"/>
    <property type="project" value="TreeGrafter"/>
</dbReference>
<dbReference type="Proteomes" id="UP000663874">
    <property type="component" value="Unassembled WGS sequence"/>
</dbReference>
<dbReference type="InterPro" id="IPR012939">
    <property type="entry name" value="Glyco_hydro_92"/>
</dbReference>
<reference evidence="2" key="1">
    <citation type="submission" date="2021-02" db="EMBL/GenBank/DDBJ databases">
        <authorList>
            <person name="Nowell W R."/>
        </authorList>
    </citation>
    <scope>NUCLEOTIDE SEQUENCE</scope>
</reference>
<dbReference type="Gene3D" id="3.30.2080.10">
    <property type="entry name" value="GH92 mannosidase domain"/>
    <property type="match status" value="1"/>
</dbReference>
<feature type="domain" description="Glycosyl hydrolase family 92" evidence="1">
    <location>
        <begin position="1"/>
        <end position="79"/>
    </location>
</feature>
<protein>
    <recommendedName>
        <fullName evidence="1">Glycosyl hydrolase family 92 domain-containing protein</fullName>
    </recommendedName>
</protein>
<dbReference type="PANTHER" id="PTHR12143">
    <property type="entry name" value="PEPTIDE N-GLYCANASE PNGASE -RELATED"/>
    <property type="match status" value="1"/>
</dbReference>
<dbReference type="AlphaFoldDB" id="A0A819MUU4"/>
<dbReference type="InterPro" id="IPR050883">
    <property type="entry name" value="PNGase"/>
</dbReference>
<sequence>MSAWYIFTSMGFYPLSGSSTYLIGSPAFDRIKITRNKNECILLINVHNNSPTNIYVERVLLNGKILSTFPFIDHINDLKCSNNNNQSNIQLDFFMSSTPLLLYDK</sequence>
<evidence type="ECO:0000259" key="1">
    <source>
        <dbReference type="Pfam" id="PF07971"/>
    </source>
</evidence>
<dbReference type="GO" id="GO:0005829">
    <property type="term" value="C:cytosol"/>
    <property type="evidence" value="ECO:0007669"/>
    <property type="project" value="TreeGrafter"/>
</dbReference>
<dbReference type="Pfam" id="PF07971">
    <property type="entry name" value="Glyco_hydro_92"/>
    <property type="match status" value="1"/>
</dbReference>
<comment type="caution">
    <text evidence="2">The sequence shown here is derived from an EMBL/GenBank/DDBJ whole genome shotgun (WGS) entry which is preliminary data.</text>
</comment>
<accession>A0A819MUU4</accession>
<dbReference type="PANTHER" id="PTHR12143:SF43">
    <property type="entry name" value="PUTATIVE-RELATED"/>
    <property type="match status" value="1"/>
</dbReference>
<dbReference type="EMBL" id="CAJOBE010005783">
    <property type="protein sequence ID" value="CAF3985109.1"/>
    <property type="molecule type" value="Genomic_DNA"/>
</dbReference>
<organism evidence="2 3">
    <name type="scientific">Rotaria sordida</name>
    <dbReference type="NCBI Taxonomy" id="392033"/>
    <lineage>
        <taxon>Eukaryota</taxon>
        <taxon>Metazoa</taxon>
        <taxon>Spiralia</taxon>
        <taxon>Gnathifera</taxon>
        <taxon>Rotifera</taxon>
        <taxon>Eurotatoria</taxon>
        <taxon>Bdelloidea</taxon>
        <taxon>Philodinida</taxon>
        <taxon>Philodinidae</taxon>
        <taxon>Rotaria</taxon>
    </lineage>
</organism>
<name>A0A819MUU4_9BILA</name>
<dbReference type="GO" id="GO:0000224">
    <property type="term" value="F:peptide-N4-(N-acetyl-beta-glucosaminyl)asparagine amidase activity"/>
    <property type="evidence" value="ECO:0007669"/>
    <property type="project" value="TreeGrafter"/>
</dbReference>
<evidence type="ECO:0000313" key="3">
    <source>
        <dbReference type="Proteomes" id="UP000663874"/>
    </source>
</evidence>
<evidence type="ECO:0000313" key="2">
    <source>
        <dbReference type="EMBL" id="CAF3985109.1"/>
    </source>
</evidence>
<gene>
    <name evidence="2" type="ORF">FNK824_LOCUS25085</name>
</gene>
<proteinExistence type="predicted"/>